<comment type="catalytic activity">
    <reaction evidence="1 2">
        <text>Thiol-dependent hydrolysis of ester, thioester, amide, peptide and isopeptide bonds formed by the C-terminal Gly of ubiquitin (a 76-residue protein attached to proteins as an intracellular targeting signal).</text>
        <dbReference type="EC" id="3.4.19.12"/>
    </reaction>
</comment>
<dbReference type="SUPFAM" id="SSF54001">
    <property type="entry name" value="Cysteine proteinases"/>
    <property type="match status" value="1"/>
</dbReference>
<feature type="compositionally biased region" description="Basic residues" evidence="3">
    <location>
        <begin position="271"/>
        <end position="285"/>
    </location>
</feature>
<sequence length="750" mass="82990">MRIVLMGRKTRNRGGPKRFTGTEVSSSKVSNEVEKPAKSGKSFISAPKGLHNLGNTCYLNSSIQCLSRSPWLLDLLRSSQVKSATLKRPVNDSFSTLDVNLPTMKAPVTAQFTCLSSQLSAEHSGAVNSFALNAAKLRESVLERYPRFSGFGQQDSHEFLRAILDCMKQEELLRWKKAILDKLQLDLKSVSPDDRQLVRAWGRAASIATFVDRLFGGVLVSSLQCCDCGTIRTTFEPFLDLSLPIIDAKMKPERNHCTKYEGKSKQELKRDRKKKHQKSKKNWRKFRNELGDEGLEGPPISDSLNGAAEANEADTACVESEGADDNGIPTTGKEDCADQLAEDNPTDGQNSLRNADRNSVPRGASTCSSNGNCADVEDLDEESTHQTEPNYSEADNASTVNGLGVAPSSLSFLAEQLEGLQLDRSEMEPFGTEELMQALRLSQVPLRTTTDQGSKEDEQIGGNSSVTTIYSCLKRFTAPEKLIDSNRIACSKCSGLESTGGGDSMTGNNSDVDKLQQKCVLKDAIRRDLILNPPPLLTIHLKRFQHQGIHLQKCQKVVSFPVILDLSPFCSALSLSSSESVMYRLYGVVEHTGRMTGGHYVAYVATSNTQDQNAESQSPSAHFQAFVDNFIGRLDHPPKWPMNSRDLVLRLRRCDRTQLLKSLSDASKVVDHIDCSPNLEDNVCLGREQSLFGEERRQSGEDSSDSPLSAEKKLDTRQWFLCSDAHVSRVSIDTVLKCQPYLLFYERILI</sequence>
<comment type="caution">
    <text evidence="5">The sequence shown here is derived from an EMBL/GenBank/DDBJ whole genome shotgun (WGS) entry which is preliminary data.</text>
</comment>
<dbReference type="InterPro" id="IPR038765">
    <property type="entry name" value="Papain-like_cys_pep_sf"/>
</dbReference>
<feature type="compositionally biased region" description="Polar residues" evidence="3">
    <location>
        <begin position="386"/>
        <end position="401"/>
    </location>
</feature>
<dbReference type="InterPro" id="IPR001394">
    <property type="entry name" value="Peptidase_C19_UCH"/>
</dbReference>
<dbReference type="PANTHER" id="PTHR21646:SF39">
    <property type="entry name" value="UBIQUITIN CARBOXYL-TERMINAL HYDROLASE 16"/>
    <property type="match status" value="1"/>
</dbReference>
<evidence type="ECO:0000256" key="2">
    <source>
        <dbReference type="RuleBase" id="RU366025"/>
    </source>
</evidence>
<dbReference type="GO" id="GO:0006508">
    <property type="term" value="P:proteolysis"/>
    <property type="evidence" value="ECO:0007669"/>
    <property type="project" value="UniProtKB-KW"/>
</dbReference>
<feature type="compositionally biased region" description="Basic and acidic residues" evidence="3">
    <location>
        <begin position="260"/>
        <end position="270"/>
    </location>
</feature>
<keyword evidence="2" id="KW-0378">Hydrolase</keyword>
<accession>A0AAV2TS66</accession>
<dbReference type="AlphaFoldDB" id="A0AAV2TS66"/>
<dbReference type="PANTHER" id="PTHR21646">
    <property type="entry name" value="UBIQUITIN CARBOXYL-TERMINAL HYDROLASE"/>
    <property type="match status" value="1"/>
</dbReference>
<dbReference type="GO" id="GO:0016579">
    <property type="term" value="P:protein deubiquitination"/>
    <property type="evidence" value="ECO:0007669"/>
    <property type="project" value="InterPro"/>
</dbReference>
<evidence type="ECO:0000313" key="5">
    <source>
        <dbReference type="EMBL" id="CAL5137803.1"/>
    </source>
</evidence>
<evidence type="ECO:0000313" key="6">
    <source>
        <dbReference type="Proteomes" id="UP001497525"/>
    </source>
</evidence>
<dbReference type="Proteomes" id="UP001497525">
    <property type="component" value="Unassembled WGS sequence"/>
</dbReference>
<dbReference type="PROSITE" id="PS00972">
    <property type="entry name" value="USP_1"/>
    <property type="match status" value="1"/>
</dbReference>
<protein>
    <recommendedName>
        <fullName evidence="2">Ubiquitin carboxyl-terminal hydrolase</fullName>
        <ecNumber evidence="2">3.4.19.12</ecNumber>
    </recommendedName>
</protein>
<dbReference type="PROSITE" id="PS50235">
    <property type="entry name" value="USP_3"/>
    <property type="match status" value="1"/>
</dbReference>
<dbReference type="InterPro" id="IPR028889">
    <property type="entry name" value="USP"/>
</dbReference>
<dbReference type="EC" id="3.4.19.12" evidence="2"/>
<feature type="region of interest" description="Disordered" evidence="3">
    <location>
        <begin position="260"/>
        <end position="402"/>
    </location>
</feature>
<reference evidence="5" key="1">
    <citation type="submission" date="2024-06" db="EMBL/GenBank/DDBJ databases">
        <authorList>
            <person name="Liu X."/>
            <person name="Lenzi L."/>
            <person name="Haldenby T S."/>
            <person name="Uol C."/>
        </authorList>
    </citation>
    <scope>NUCLEOTIDE SEQUENCE</scope>
</reference>
<dbReference type="PROSITE" id="PS00973">
    <property type="entry name" value="USP_2"/>
    <property type="match status" value="1"/>
</dbReference>
<evidence type="ECO:0000256" key="1">
    <source>
        <dbReference type="ARBA" id="ARBA00000707"/>
    </source>
</evidence>
<dbReference type="Pfam" id="PF00443">
    <property type="entry name" value="UCH"/>
    <property type="match status" value="1"/>
</dbReference>
<evidence type="ECO:0000259" key="4">
    <source>
        <dbReference type="PROSITE" id="PS50235"/>
    </source>
</evidence>
<feature type="region of interest" description="Disordered" evidence="3">
    <location>
        <begin position="1"/>
        <end position="32"/>
    </location>
</feature>
<gene>
    <name evidence="5" type="ORF">CDAUBV1_LOCUS12293</name>
</gene>
<comment type="similarity">
    <text evidence="2">Belongs to the peptidase C19 family.</text>
</comment>
<proteinExistence type="inferred from homology"/>
<feature type="domain" description="USP" evidence="4">
    <location>
        <begin position="48"/>
        <end position="748"/>
    </location>
</feature>
<keyword evidence="2" id="KW-0788">Thiol protease</keyword>
<evidence type="ECO:0000256" key="3">
    <source>
        <dbReference type="SAM" id="MobiDB-lite"/>
    </source>
</evidence>
<keyword evidence="2" id="KW-0645">Protease</keyword>
<name>A0AAV2TS66_CALDB</name>
<dbReference type="EMBL" id="CAXLJL010000445">
    <property type="protein sequence ID" value="CAL5137803.1"/>
    <property type="molecule type" value="Genomic_DNA"/>
</dbReference>
<keyword evidence="2" id="KW-0833">Ubl conjugation pathway</keyword>
<dbReference type="InterPro" id="IPR050185">
    <property type="entry name" value="Ub_carboxyl-term_hydrolase"/>
</dbReference>
<organism evidence="5 6">
    <name type="scientific">Calicophoron daubneyi</name>
    <name type="common">Rumen fluke</name>
    <name type="synonym">Paramphistomum daubneyi</name>
    <dbReference type="NCBI Taxonomy" id="300641"/>
    <lineage>
        <taxon>Eukaryota</taxon>
        <taxon>Metazoa</taxon>
        <taxon>Spiralia</taxon>
        <taxon>Lophotrochozoa</taxon>
        <taxon>Platyhelminthes</taxon>
        <taxon>Trematoda</taxon>
        <taxon>Digenea</taxon>
        <taxon>Plagiorchiida</taxon>
        <taxon>Pronocephalata</taxon>
        <taxon>Paramphistomoidea</taxon>
        <taxon>Paramphistomidae</taxon>
        <taxon>Calicophoron</taxon>
    </lineage>
</organism>
<dbReference type="Gene3D" id="3.90.70.10">
    <property type="entry name" value="Cysteine proteinases"/>
    <property type="match status" value="2"/>
</dbReference>
<dbReference type="InterPro" id="IPR018200">
    <property type="entry name" value="USP_CS"/>
</dbReference>
<dbReference type="GO" id="GO:0004843">
    <property type="term" value="F:cysteine-type deubiquitinase activity"/>
    <property type="evidence" value="ECO:0007669"/>
    <property type="project" value="UniProtKB-UniRule"/>
</dbReference>